<dbReference type="Gene3D" id="1.10.260.40">
    <property type="entry name" value="lambda repressor-like DNA-binding domains"/>
    <property type="match status" value="1"/>
</dbReference>
<dbReference type="Pfam" id="PF01381">
    <property type="entry name" value="HTH_3"/>
    <property type="match status" value="1"/>
</dbReference>
<evidence type="ECO:0000256" key="2">
    <source>
        <dbReference type="SAM" id="Coils"/>
    </source>
</evidence>
<dbReference type="PROSITE" id="PS50943">
    <property type="entry name" value="HTH_CROC1"/>
    <property type="match status" value="1"/>
</dbReference>
<dbReference type="SMART" id="SM00530">
    <property type="entry name" value="HTH_XRE"/>
    <property type="match status" value="1"/>
</dbReference>
<comment type="caution">
    <text evidence="5">The sequence shown here is derived from an EMBL/GenBank/DDBJ whole genome shotgun (WGS) entry which is preliminary data.</text>
</comment>
<dbReference type="InterPro" id="IPR010982">
    <property type="entry name" value="Lambda_DNA-bd_dom_sf"/>
</dbReference>
<keyword evidence="2" id="KW-0175">Coiled coil</keyword>
<proteinExistence type="predicted"/>
<dbReference type="GeneID" id="84579298"/>
<evidence type="ECO:0000259" key="4">
    <source>
        <dbReference type="PROSITE" id="PS50943"/>
    </source>
</evidence>
<reference evidence="5 6" key="1">
    <citation type="submission" date="2017-09" db="EMBL/GenBank/DDBJ databases">
        <title>Bacterial strain isolated from the female urinary microbiota.</title>
        <authorList>
            <person name="Thomas-White K."/>
            <person name="Kumar N."/>
            <person name="Forster S."/>
            <person name="Putonti C."/>
            <person name="Lawley T."/>
            <person name="Wolfe A.J."/>
        </authorList>
    </citation>
    <scope>NUCLEOTIDE SEQUENCE [LARGE SCALE GENOMIC DNA]</scope>
    <source>
        <strain evidence="5 6">UMB0204</strain>
    </source>
</reference>
<dbReference type="Proteomes" id="UP000235658">
    <property type="component" value="Unassembled WGS sequence"/>
</dbReference>
<feature type="transmembrane region" description="Helical" evidence="3">
    <location>
        <begin position="134"/>
        <end position="153"/>
    </location>
</feature>
<dbReference type="PANTHER" id="PTHR46558:SF4">
    <property type="entry name" value="DNA-BIDING PHAGE PROTEIN"/>
    <property type="match status" value="1"/>
</dbReference>
<keyword evidence="3" id="KW-1133">Transmembrane helix</keyword>
<dbReference type="EMBL" id="PNHP01000008">
    <property type="protein sequence ID" value="PMC80729.1"/>
    <property type="molecule type" value="Genomic_DNA"/>
</dbReference>
<gene>
    <name evidence="5" type="ORF">CJ192_08880</name>
</gene>
<accession>A0A2N6UGH8</accession>
<dbReference type="InterPro" id="IPR001387">
    <property type="entry name" value="Cro/C1-type_HTH"/>
</dbReference>
<name>A0A2N6UGH8_9FIRM</name>
<evidence type="ECO:0000313" key="6">
    <source>
        <dbReference type="Proteomes" id="UP000235658"/>
    </source>
</evidence>
<dbReference type="SUPFAM" id="SSF47413">
    <property type="entry name" value="lambda repressor-like DNA-binding domains"/>
    <property type="match status" value="1"/>
</dbReference>
<dbReference type="AlphaFoldDB" id="A0A2N6UGH8"/>
<keyword evidence="3" id="KW-0472">Membrane</keyword>
<feature type="coiled-coil region" evidence="2">
    <location>
        <begin position="67"/>
        <end position="94"/>
    </location>
</feature>
<dbReference type="PANTHER" id="PTHR46558">
    <property type="entry name" value="TRACRIPTIONAL REGULATORY PROTEIN-RELATED-RELATED"/>
    <property type="match status" value="1"/>
</dbReference>
<sequence length="241" mass="28435">MKEINKKDFGEFVCKKRKEKNMTQKDIAEKLYVSVQAVSKWERGKSLPDISLLMPLAKILDVKLVNLLESREEKAEDSQKIENLLEKIVEINKEDEINKGKEKINRAVFLAFAFIFIGIEYYFLYRIFKYDINNFLTIGILGVIFSIYLYLLIDERLPSYYDENKISFVSKGFFRINVVGVYFSNKNWKPILKFLRIWIIGSMVIFPIIFNFENSTHLILSTILFFSSLFLPLYGIGKYYE</sequence>
<evidence type="ECO:0000313" key="5">
    <source>
        <dbReference type="EMBL" id="PMC80729.1"/>
    </source>
</evidence>
<dbReference type="RefSeq" id="WP_102198503.1">
    <property type="nucleotide sequence ID" value="NZ_PNHP01000008.1"/>
</dbReference>
<dbReference type="GO" id="GO:0003677">
    <property type="term" value="F:DNA binding"/>
    <property type="evidence" value="ECO:0007669"/>
    <property type="project" value="UniProtKB-KW"/>
</dbReference>
<keyword evidence="3" id="KW-0812">Transmembrane</keyword>
<evidence type="ECO:0000256" key="1">
    <source>
        <dbReference type="ARBA" id="ARBA00023125"/>
    </source>
</evidence>
<dbReference type="CDD" id="cd00093">
    <property type="entry name" value="HTH_XRE"/>
    <property type="match status" value="1"/>
</dbReference>
<feature type="transmembrane region" description="Helical" evidence="3">
    <location>
        <begin position="218"/>
        <end position="236"/>
    </location>
</feature>
<feature type="transmembrane region" description="Helical" evidence="3">
    <location>
        <begin position="194"/>
        <end position="212"/>
    </location>
</feature>
<feature type="transmembrane region" description="Helical" evidence="3">
    <location>
        <begin position="107"/>
        <end position="128"/>
    </location>
</feature>
<organism evidence="5 6">
    <name type="scientific">Anaerococcus hydrogenalis</name>
    <dbReference type="NCBI Taxonomy" id="33029"/>
    <lineage>
        <taxon>Bacteria</taxon>
        <taxon>Bacillati</taxon>
        <taxon>Bacillota</taxon>
        <taxon>Tissierellia</taxon>
        <taxon>Tissierellales</taxon>
        <taxon>Peptoniphilaceae</taxon>
        <taxon>Anaerococcus</taxon>
    </lineage>
</organism>
<feature type="domain" description="HTH cro/C1-type" evidence="4">
    <location>
        <begin position="17"/>
        <end position="67"/>
    </location>
</feature>
<evidence type="ECO:0000256" key="3">
    <source>
        <dbReference type="SAM" id="Phobius"/>
    </source>
</evidence>
<protein>
    <recommendedName>
        <fullName evidence="4">HTH cro/C1-type domain-containing protein</fullName>
    </recommendedName>
</protein>
<keyword evidence="1" id="KW-0238">DNA-binding</keyword>